<reference evidence="2 3" key="1">
    <citation type="journal article" date="2013" name="Proc. Natl. Acad. Sci. U.S.A.">
        <title>Fine-scale variation in meiotic recombination in Mimulus inferred from population shotgun sequencing.</title>
        <authorList>
            <person name="Hellsten U."/>
            <person name="Wright K.M."/>
            <person name="Jenkins J."/>
            <person name="Shu S."/>
            <person name="Yuan Y."/>
            <person name="Wessler S.R."/>
            <person name="Schmutz J."/>
            <person name="Willis J.H."/>
            <person name="Rokhsar D.S."/>
        </authorList>
    </citation>
    <scope>NUCLEOTIDE SEQUENCE [LARGE SCALE GENOMIC DNA]</scope>
    <source>
        <strain evidence="3">cv. DUN x IM62</strain>
    </source>
</reference>
<dbReference type="PANTHER" id="PTHR32002">
    <property type="entry name" value="PROTEIN NLP8"/>
    <property type="match status" value="1"/>
</dbReference>
<dbReference type="SUPFAM" id="SSF54277">
    <property type="entry name" value="CAD &amp; PB1 domains"/>
    <property type="match status" value="1"/>
</dbReference>
<sequence>MSRKRPIDIKEELGDGGSTMERVCRSCKKNIVEIDDGDDEFLMIKAEHNIHDIAKFQIRPSAGIDKLIEEVAKRLSFRLGSFKLKYEDEDLDEVLLACDDDLRLCAKNFGKMGKSFLRVFVDRK</sequence>
<dbReference type="OrthoDB" id="6270329at2759"/>
<keyword evidence="3" id="KW-1185">Reference proteome</keyword>
<dbReference type="Proteomes" id="UP000030748">
    <property type="component" value="Unassembled WGS sequence"/>
</dbReference>
<dbReference type="InterPro" id="IPR045012">
    <property type="entry name" value="NLP"/>
</dbReference>
<dbReference type="CDD" id="cd05992">
    <property type="entry name" value="PB1"/>
    <property type="match status" value="1"/>
</dbReference>
<dbReference type="InterPro" id="IPR000270">
    <property type="entry name" value="PB1_dom"/>
</dbReference>
<dbReference type="InterPro" id="IPR053793">
    <property type="entry name" value="PB1-like"/>
</dbReference>
<organism evidence="2 3">
    <name type="scientific">Erythranthe guttata</name>
    <name type="common">Yellow monkey flower</name>
    <name type="synonym">Mimulus guttatus</name>
    <dbReference type="NCBI Taxonomy" id="4155"/>
    <lineage>
        <taxon>Eukaryota</taxon>
        <taxon>Viridiplantae</taxon>
        <taxon>Streptophyta</taxon>
        <taxon>Embryophyta</taxon>
        <taxon>Tracheophyta</taxon>
        <taxon>Spermatophyta</taxon>
        <taxon>Magnoliopsida</taxon>
        <taxon>eudicotyledons</taxon>
        <taxon>Gunneridae</taxon>
        <taxon>Pentapetalae</taxon>
        <taxon>asterids</taxon>
        <taxon>lamiids</taxon>
        <taxon>Lamiales</taxon>
        <taxon>Phrymaceae</taxon>
        <taxon>Erythranthe</taxon>
    </lineage>
</organism>
<protein>
    <recommendedName>
        <fullName evidence="1">PB1 domain-containing protein</fullName>
    </recommendedName>
</protein>
<evidence type="ECO:0000313" key="3">
    <source>
        <dbReference type="Proteomes" id="UP000030748"/>
    </source>
</evidence>
<dbReference type="Gene3D" id="3.10.20.90">
    <property type="entry name" value="Phosphatidylinositol 3-kinase Catalytic Subunit, Chain A, domain 1"/>
    <property type="match status" value="1"/>
</dbReference>
<dbReference type="GO" id="GO:0003700">
    <property type="term" value="F:DNA-binding transcription factor activity"/>
    <property type="evidence" value="ECO:0007669"/>
    <property type="project" value="InterPro"/>
</dbReference>
<dbReference type="SMART" id="SM00666">
    <property type="entry name" value="PB1"/>
    <property type="match status" value="1"/>
</dbReference>
<dbReference type="PROSITE" id="PS51745">
    <property type="entry name" value="PB1"/>
    <property type="match status" value="1"/>
</dbReference>
<proteinExistence type="predicted"/>
<dbReference type="AlphaFoldDB" id="A0A022PVE6"/>
<dbReference type="PANTHER" id="PTHR32002:SF35">
    <property type="entry name" value="PROTEIN NLP6"/>
    <property type="match status" value="1"/>
</dbReference>
<gene>
    <name evidence="2" type="ORF">MIMGU_mgv1a016365mg</name>
</gene>
<accession>A0A022PVE6</accession>
<feature type="domain" description="PB1" evidence="1">
    <location>
        <begin position="41"/>
        <end position="124"/>
    </location>
</feature>
<evidence type="ECO:0000259" key="1">
    <source>
        <dbReference type="PROSITE" id="PS51745"/>
    </source>
</evidence>
<name>A0A022PVE6_ERYGU</name>
<dbReference type="STRING" id="4155.A0A022PVE6"/>
<dbReference type="PhylomeDB" id="A0A022PVE6"/>
<evidence type="ECO:0000313" key="2">
    <source>
        <dbReference type="EMBL" id="EYU19464.1"/>
    </source>
</evidence>
<dbReference type="EMBL" id="KI632290">
    <property type="protein sequence ID" value="EYU19464.1"/>
    <property type="molecule type" value="Genomic_DNA"/>
</dbReference>
<dbReference type="KEGG" id="egt:105978074"/>
<dbReference type="Pfam" id="PF00564">
    <property type="entry name" value="PB1"/>
    <property type="match status" value="1"/>
</dbReference>